<evidence type="ECO:0000256" key="1">
    <source>
        <dbReference type="ARBA" id="ARBA00004604"/>
    </source>
</evidence>
<feature type="domain" description="RRM" evidence="8">
    <location>
        <begin position="4"/>
        <end position="89"/>
    </location>
</feature>
<evidence type="ECO:0000259" key="8">
    <source>
        <dbReference type="PROSITE" id="PS50102"/>
    </source>
</evidence>
<dbReference type="SMART" id="SM00360">
    <property type="entry name" value="RRM"/>
    <property type="match status" value="2"/>
</dbReference>
<feature type="compositionally biased region" description="Basic and acidic residues" evidence="7">
    <location>
        <begin position="216"/>
        <end position="233"/>
    </location>
</feature>
<name>A0A4Z2J9X3_9TELE</name>
<dbReference type="FunFam" id="3.30.70.330:FF:000315">
    <property type="entry name" value="RNA-binding motif protein 28"/>
    <property type="match status" value="1"/>
</dbReference>
<evidence type="ECO:0000256" key="3">
    <source>
        <dbReference type="ARBA" id="ARBA00022737"/>
    </source>
</evidence>
<feature type="region of interest" description="Disordered" evidence="7">
    <location>
        <begin position="216"/>
        <end position="343"/>
    </location>
</feature>
<evidence type="ECO:0000256" key="5">
    <source>
        <dbReference type="ARBA" id="ARBA00023242"/>
    </source>
</evidence>
<keyword evidence="10" id="KW-1185">Reference proteome</keyword>
<feature type="domain" description="RRM" evidence="8">
    <location>
        <begin position="117"/>
        <end position="194"/>
    </location>
</feature>
<dbReference type="OrthoDB" id="439808at2759"/>
<dbReference type="CDD" id="cd12414">
    <property type="entry name" value="RRM2_RBM28_like"/>
    <property type="match status" value="1"/>
</dbReference>
<evidence type="ECO:0000313" key="9">
    <source>
        <dbReference type="EMBL" id="TNN86212.1"/>
    </source>
</evidence>
<proteinExistence type="predicted"/>
<evidence type="ECO:0000256" key="2">
    <source>
        <dbReference type="ARBA" id="ARBA00022553"/>
    </source>
</evidence>
<keyword evidence="4 6" id="KW-0694">RNA-binding</keyword>
<sequence>MPARTLYVSPLPATASNKRLEEIFSEIGPVKQCFVVNEKGSDKCRGFGYVTYSMEEDSQRALKEVKEYDGKRLSVILAKRKIKEKRKTEKDGAPKEKDAALKVNEQNKSVKKVNLKPRLIIRNLSFKCSEDDLKQILSKFGTVLEAKIPLKPDGKMRGFAFVLFQNLFEAGKALHALNLKEIKGRQVAIDWAVPKEQFIATQPPSSAGTQIIEATAKKSDAKTNAEDKEEKKPQAAPAKKRVPSKSSVKQVEESEADDDDDDDDDASEDQDSEVEVEEEVEEEEEDEDSDMKEEEDEEEEEDDDDMSQEEEDDSEDDNSSFDSNDDDDEEDDEDMEADKPGNNSLLMFFMFCM</sequence>
<dbReference type="InterPro" id="IPR000504">
    <property type="entry name" value="RRM_dom"/>
</dbReference>
<feature type="compositionally biased region" description="Acidic residues" evidence="7">
    <location>
        <begin position="253"/>
        <end position="336"/>
    </location>
</feature>
<accession>A0A4Z2J9X3</accession>
<dbReference type="EMBL" id="SRLO01000017">
    <property type="protein sequence ID" value="TNN86212.1"/>
    <property type="molecule type" value="Genomic_DNA"/>
</dbReference>
<dbReference type="Proteomes" id="UP000314294">
    <property type="component" value="Unassembled WGS sequence"/>
</dbReference>
<dbReference type="GO" id="GO:0003729">
    <property type="term" value="F:mRNA binding"/>
    <property type="evidence" value="ECO:0007669"/>
    <property type="project" value="TreeGrafter"/>
</dbReference>
<reference evidence="9 10" key="1">
    <citation type="submission" date="2019-03" db="EMBL/GenBank/DDBJ databases">
        <title>First draft genome of Liparis tanakae, snailfish: a comprehensive survey of snailfish specific genes.</title>
        <authorList>
            <person name="Kim W."/>
            <person name="Song I."/>
            <person name="Jeong J.-H."/>
            <person name="Kim D."/>
            <person name="Kim S."/>
            <person name="Ryu S."/>
            <person name="Song J.Y."/>
            <person name="Lee S.K."/>
        </authorList>
    </citation>
    <scope>NUCLEOTIDE SEQUENCE [LARGE SCALE GENOMIC DNA]</scope>
    <source>
        <tissue evidence="9">Muscle</tissue>
    </source>
</reference>
<dbReference type="Gene3D" id="3.30.70.330">
    <property type="match status" value="2"/>
</dbReference>
<dbReference type="InterPro" id="IPR012677">
    <property type="entry name" value="Nucleotide-bd_a/b_plait_sf"/>
</dbReference>
<comment type="subcellular location">
    <subcellularLocation>
        <location evidence="1">Nucleus</location>
        <location evidence="1">Nucleolus</location>
    </subcellularLocation>
</comment>
<evidence type="ECO:0000256" key="4">
    <source>
        <dbReference type="ARBA" id="ARBA00022884"/>
    </source>
</evidence>
<gene>
    <name evidence="9" type="primary">RBM28</name>
    <name evidence="9" type="ORF">EYF80_003629</name>
</gene>
<keyword evidence="2" id="KW-0597">Phosphoprotein</keyword>
<dbReference type="AlphaFoldDB" id="A0A4Z2J9X3"/>
<comment type="caution">
    <text evidence="9">The sequence shown here is derived from an EMBL/GenBank/DDBJ whole genome shotgun (WGS) entry which is preliminary data.</text>
</comment>
<dbReference type="PANTHER" id="PTHR48039">
    <property type="entry name" value="RNA-BINDING MOTIF PROTEIN 14B"/>
    <property type="match status" value="1"/>
</dbReference>
<organism evidence="9 10">
    <name type="scientific">Liparis tanakae</name>
    <name type="common">Tanaka's snailfish</name>
    <dbReference type="NCBI Taxonomy" id="230148"/>
    <lineage>
        <taxon>Eukaryota</taxon>
        <taxon>Metazoa</taxon>
        <taxon>Chordata</taxon>
        <taxon>Craniata</taxon>
        <taxon>Vertebrata</taxon>
        <taxon>Euteleostomi</taxon>
        <taxon>Actinopterygii</taxon>
        <taxon>Neopterygii</taxon>
        <taxon>Teleostei</taxon>
        <taxon>Neoteleostei</taxon>
        <taxon>Acanthomorphata</taxon>
        <taxon>Eupercaria</taxon>
        <taxon>Perciformes</taxon>
        <taxon>Cottioidei</taxon>
        <taxon>Cottales</taxon>
        <taxon>Liparidae</taxon>
        <taxon>Liparis</taxon>
    </lineage>
</organism>
<dbReference type="CDD" id="cd12413">
    <property type="entry name" value="RRM1_RBM28_like"/>
    <property type="match status" value="1"/>
</dbReference>
<dbReference type="FunFam" id="3.30.70.330:FF:000680">
    <property type="entry name" value="NOP4p Nucleolar protein"/>
    <property type="match status" value="1"/>
</dbReference>
<dbReference type="InterPro" id="IPR051945">
    <property type="entry name" value="RRM_MRD1_RNA_proc_ribogen"/>
</dbReference>
<evidence type="ECO:0000256" key="7">
    <source>
        <dbReference type="SAM" id="MobiDB-lite"/>
    </source>
</evidence>
<evidence type="ECO:0000256" key="6">
    <source>
        <dbReference type="PROSITE-ProRule" id="PRU00176"/>
    </source>
</evidence>
<dbReference type="InterPro" id="IPR035979">
    <property type="entry name" value="RBD_domain_sf"/>
</dbReference>
<dbReference type="GO" id="GO:0005730">
    <property type="term" value="C:nucleolus"/>
    <property type="evidence" value="ECO:0007669"/>
    <property type="project" value="UniProtKB-SubCell"/>
</dbReference>
<dbReference type="PANTHER" id="PTHR48039:SF5">
    <property type="entry name" value="RNA-BINDING PROTEIN 28"/>
    <property type="match status" value="1"/>
</dbReference>
<dbReference type="PROSITE" id="PS50102">
    <property type="entry name" value="RRM"/>
    <property type="match status" value="2"/>
</dbReference>
<evidence type="ECO:0000313" key="10">
    <source>
        <dbReference type="Proteomes" id="UP000314294"/>
    </source>
</evidence>
<dbReference type="Pfam" id="PF00076">
    <property type="entry name" value="RRM_1"/>
    <property type="match status" value="2"/>
</dbReference>
<protein>
    <submittedName>
        <fullName evidence="9">RNA-binding protein 28</fullName>
    </submittedName>
</protein>
<dbReference type="SUPFAM" id="SSF54928">
    <property type="entry name" value="RNA-binding domain, RBD"/>
    <property type="match status" value="2"/>
</dbReference>
<keyword evidence="3" id="KW-0677">Repeat</keyword>
<keyword evidence="5" id="KW-0539">Nucleus</keyword>